<dbReference type="PANTHER" id="PTHR19848:SF0">
    <property type="entry name" value="NOTCHLESS PROTEIN HOMOLOG 1"/>
    <property type="match status" value="1"/>
</dbReference>
<evidence type="ECO:0000256" key="3">
    <source>
        <dbReference type="PROSITE-ProRule" id="PRU00221"/>
    </source>
</evidence>
<protein>
    <recommendedName>
        <fullName evidence="6">WD40 repeat domain-containing protein</fullName>
    </recommendedName>
</protein>
<dbReference type="PANTHER" id="PTHR19848">
    <property type="entry name" value="WD40 REPEAT PROTEIN"/>
    <property type="match status" value="1"/>
</dbReference>
<dbReference type="PROSITE" id="PS50294">
    <property type="entry name" value="WD_REPEATS_REGION"/>
    <property type="match status" value="3"/>
</dbReference>
<dbReference type="Gene3D" id="2.130.10.10">
    <property type="entry name" value="YVTN repeat-like/Quinoprotein amine dehydrogenase"/>
    <property type="match status" value="3"/>
</dbReference>
<organism evidence="4 5">
    <name type="scientific">Pseudonocardia kongjuensis</name>
    <dbReference type="NCBI Taxonomy" id="102227"/>
    <lineage>
        <taxon>Bacteria</taxon>
        <taxon>Bacillati</taxon>
        <taxon>Actinomycetota</taxon>
        <taxon>Actinomycetes</taxon>
        <taxon>Pseudonocardiales</taxon>
        <taxon>Pseudonocardiaceae</taxon>
        <taxon>Pseudonocardia</taxon>
    </lineage>
</organism>
<dbReference type="InterPro" id="IPR011047">
    <property type="entry name" value="Quinoprotein_ADH-like_sf"/>
</dbReference>
<dbReference type="Pfam" id="PF00400">
    <property type="entry name" value="WD40"/>
    <property type="match status" value="3"/>
</dbReference>
<dbReference type="SMART" id="SM00320">
    <property type="entry name" value="WD40"/>
    <property type="match status" value="4"/>
</dbReference>
<dbReference type="InterPro" id="IPR020472">
    <property type="entry name" value="WD40_PAC1"/>
</dbReference>
<dbReference type="EMBL" id="BAAAJK010000005">
    <property type="protein sequence ID" value="GAA1384404.1"/>
    <property type="molecule type" value="Genomic_DNA"/>
</dbReference>
<keyword evidence="5" id="KW-1185">Reference proteome</keyword>
<evidence type="ECO:0000256" key="1">
    <source>
        <dbReference type="ARBA" id="ARBA00022574"/>
    </source>
</evidence>
<feature type="repeat" description="WD" evidence="3">
    <location>
        <begin position="379"/>
        <end position="410"/>
    </location>
</feature>
<dbReference type="PRINTS" id="PR00320">
    <property type="entry name" value="GPROTEINBRPT"/>
</dbReference>
<evidence type="ECO:0000313" key="5">
    <source>
        <dbReference type="Proteomes" id="UP001501414"/>
    </source>
</evidence>
<dbReference type="InterPro" id="IPR001680">
    <property type="entry name" value="WD40_rpt"/>
</dbReference>
<comment type="caution">
    <text evidence="4">The sequence shown here is derived from an EMBL/GenBank/DDBJ whole genome shotgun (WGS) entry which is preliminary data.</text>
</comment>
<name>A0ABP4I8S1_9PSEU</name>
<evidence type="ECO:0000256" key="2">
    <source>
        <dbReference type="ARBA" id="ARBA00022737"/>
    </source>
</evidence>
<dbReference type="Proteomes" id="UP001501414">
    <property type="component" value="Unassembled WGS sequence"/>
</dbReference>
<accession>A0ABP4I8S1</accession>
<dbReference type="InterPro" id="IPR015943">
    <property type="entry name" value="WD40/YVTN_repeat-like_dom_sf"/>
</dbReference>
<dbReference type="SUPFAM" id="SSF50998">
    <property type="entry name" value="Quinoprotein alcohol dehydrogenase-like"/>
    <property type="match status" value="1"/>
</dbReference>
<reference evidence="5" key="1">
    <citation type="journal article" date="2019" name="Int. J. Syst. Evol. Microbiol.">
        <title>The Global Catalogue of Microorganisms (GCM) 10K type strain sequencing project: providing services to taxonomists for standard genome sequencing and annotation.</title>
        <authorList>
            <consortium name="The Broad Institute Genomics Platform"/>
            <consortium name="The Broad Institute Genome Sequencing Center for Infectious Disease"/>
            <person name="Wu L."/>
            <person name="Ma J."/>
        </authorList>
    </citation>
    <scope>NUCLEOTIDE SEQUENCE [LARGE SCALE GENOMIC DNA]</scope>
    <source>
        <strain evidence="5">JCM 11896</strain>
    </source>
</reference>
<dbReference type="PROSITE" id="PS50082">
    <property type="entry name" value="WD_REPEATS_2"/>
    <property type="match status" value="3"/>
</dbReference>
<evidence type="ECO:0008006" key="6">
    <source>
        <dbReference type="Google" id="ProtNLM"/>
    </source>
</evidence>
<evidence type="ECO:0000313" key="4">
    <source>
        <dbReference type="EMBL" id="GAA1384404.1"/>
    </source>
</evidence>
<gene>
    <name evidence="4" type="ORF">GCM10009613_15250</name>
</gene>
<feature type="repeat" description="WD" evidence="3">
    <location>
        <begin position="94"/>
        <end position="126"/>
    </location>
</feature>
<feature type="repeat" description="WD" evidence="3">
    <location>
        <begin position="7"/>
        <end position="39"/>
    </location>
</feature>
<proteinExistence type="predicted"/>
<sequence length="454" mass="46406">MPVARRRDGHERSVYGCAVAAAGDVVLTAGRDGALRRWDAALRPLGEPMIDRSLPLPTGIWACAGNRALDKAVTALVGGAVQAWDTESSTVTTLAGHAGTVNDVATSCDGGVVASAGFDGTVRLWDPAIATGAPPAEPFSTMIQTMALSVDGRRVLTVDAYGVVRVGSTGARPAEQAFTTCRSWCRDGAVGSDLGTVLVIDHTGTAEVWDVERAMRRHVLPHPEAAACVMVGERIAVTAGDDGTCFGWDIVHGVRLWTVELGPGVPVLATDGVAVLIGAGSGPVRLVDPATGHGLTLRDGGAVVQSGAFGPGGLVALGTDAGEVLRWRTRDGAADQAGAHPTGVLLIVPGTARYPFLSSGTDGGVVLWPAAAGGRRRRLTGHVGPVRGAAVDPLTGLIATAGDDKTLRVWAASGSQRAVLPLSGNGQKVLVQDGLIACGDDGGFVYLGTLRDHE</sequence>
<keyword evidence="2" id="KW-0677">Repeat</keyword>
<keyword evidence="1 3" id="KW-0853">WD repeat</keyword>